<feature type="domain" description="FAD-binding PCMH-type" evidence="3">
    <location>
        <begin position="48"/>
        <end position="231"/>
    </location>
</feature>
<dbReference type="Gene3D" id="3.30.465.10">
    <property type="match status" value="1"/>
</dbReference>
<dbReference type="SUPFAM" id="SSF55103">
    <property type="entry name" value="FAD-linked oxidases, C-terminal domain"/>
    <property type="match status" value="1"/>
</dbReference>
<evidence type="ECO:0000313" key="4">
    <source>
        <dbReference type="EMBL" id="RPF21959.1"/>
    </source>
</evidence>
<dbReference type="GO" id="GO:0071949">
    <property type="term" value="F:FAD binding"/>
    <property type="evidence" value="ECO:0007669"/>
    <property type="project" value="InterPro"/>
</dbReference>
<accession>A0A3N4YLI2</accession>
<gene>
    <name evidence="4" type="ORF">EDD34_2599</name>
</gene>
<comment type="caution">
    <text evidence="4">The sequence shown here is derived from an EMBL/GenBank/DDBJ whole genome shotgun (WGS) entry which is preliminary data.</text>
</comment>
<dbReference type="Proteomes" id="UP000280501">
    <property type="component" value="Unassembled WGS sequence"/>
</dbReference>
<dbReference type="AlphaFoldDB" id="A0A3N4YLI2"/>
<dbReference type="PANTHER" id="PTHR11748:SF103">
    <property type="entry name" value="GLYCOLATE OXIDASE SUBUNIT GLCE"/>
    <property type="match status" value="1"/>
</dbReference>
<evidence type="ECO:0000259" key="3">
    <source>
        <dbReference type="PROSITE" id="PS51387"/>
    </source>
</evidence>
<dbReference type="PROSITE" id="PS51387">
    <property type="entry name" value="FAD_PCMH"/>
    <property type="match status" value="1"/>
</dbReference>
<sequence length="449" mass="44773">MRDGSADGGRAGDAPAGKATVDLDRLASALTGQDPAGELTRPGPGDAVDGVPALAVARPASVAGVSAVLAEATSQGLATVARGAGTALDWAAPPERADLILDVTGLGRLVEHGAGDLVAVAEAGLPVVELLETVGRVGQELVADLPPRRLGGGATVGGALATGVSGPRRLQRGALRDLVLGATVVLADGTVASSGGKVVKNVAGYDLAKLMTGSYGTLGVIVRAAFRLHPVRPARRWVVATGPLPDVAGRAREVVASQLAPAAVEIDRPAWSREAGVAVLLEGQEAAVVPRAREAAALTGGEIRTVPPAWWGVLPDDDGAGAVPSAGADRTVLAKATATLTGVGGLLAAARAAEDTRGAGVAVRGSAAGVLYVAIGGRDPAAVAGVVRELRAVAPSPRDGTVTVLRAPRDVREAVDAWGPVGGLDLMRAVKRRLDPGRNLAPGRFVGGI</sequence>
<dbReference type="SUPFAM" id="SSF56176">
    <property type="entry name" value="FAD-binding/transporter-associated domain-like"/>
    <property type="match status" value="1"/>
</dbReference>
<dbReference type="RefSeq" id="WP_123814942.1">
    <property type="nucleotide sequence ID" value="NZ_RKQZ01000001.1"/>
</dbReference>
<evidence type="ECO:0000313" key="5">
    <source>
        <dbReference type="Proteomes" id="UP000280501"/>
    </source>
</evidence>
<keyword evidence="1" id="KW-0285">Flavoprotein</keyword>
<dbReference type="InterPro" id="IPR016164">
    <property type="entry name" value="FAD-linked_Oxase-like_C"/>
</dbReference>
<dbReference type="OrthoDB" id="9811557at2"/>
<dbReference type="Pfam" id="PF01565">
    <property type="entry name" value="FAD_binding_4"/>
    <property type="match status" value="1"/>
</dbReference>
<protein>
    <submittedName>
        <fullName evidence="4">Glycolate oxidase FAD binding subunit</fullName>
    </submittedName>
</protein>
<name>A0A3N4YLI2_9MICO</name>
<dbReference type="InterPro" id="IPR016166">
    <property type="entry name" value="FAD-bd_PCMH"/>
</dbReference>
<evidence type="ECO:0000256" key="1">
    <source>
        <dbReference type="ARBA" id="ARBA00022630"/>
    </source>
</evidence>
<dbReference type="InterPro" id="IPR016169">
    <property type="entry name" value="FAD-bd_PCMH_sub2"/>
</dbReference>
<dbReference type="EMBL" id="RKQZ01000001">
    <property type="protein sequence ID" value="RPF21959.1"/>
    <property type="molecule type" value="Genomic_DNA"/>
</dbReference>
<dbReference type="InterPro" id="IPR036318">
    <property type="entry name" value="FAD-bd_PCMH-like_sf"/>
</dbReference>
<dbReference type="InterPro" id="IPR006094">
    <property type="entry name" value="Oxid_FAD_bind_N"/>
</dbReference>
<proteinExistence type="predicted"/>
<keyword evidence="5" id="KW-1185">Reference proteome</keyword>
<evidence type="ECO:0000256" key="2">
    <source>
        <dbReference type="ARBA" id="ARBA00022827"/>
    </source>
</evidence>
<organism evidence="4 5">
    <name type="scientific">Myceligenerans xiligouense</name>
    <dbReference type="NCBI Taxonomy" id="253184"/>
    <lineage>
        <taxon>Bacteria</taxon>
        <taxon>Bacillati</taxon>
        <taxon>Actinomycetota</taxon>
        <taxon>Actinomycetes</taxon>
        <taxon>Micrococcales</taxon>
        <taxon>Promicromonosporaceae</taxon>
        <taxon>Myceligenerans</taxon>
    </lineage>
</organism>
<dbReference type="PANTHER" id="PTHR11748">
    <property type="entry name" value="D-LACTATE DEHYDROGENASE"/>
    <property type="match status" value="1"/>
</dbReference>
<reference evidence="4 5" key="1">
    <citation type="submission" date="2018-11" db="EMBL/GenBank/DDBJ databases">
        <title>Sequencing the genomes of 1000 actinobacteria strains.</title>
        <authorList>
            <person name="Klenk H.-P."/>
        </authorList>
    </citation>
    <scope>NUCLEOTIDE SEQUENCE [LARGE SCALE GENOMIC DNA]</scope>
    <source>
        <strain evidence="4 5">DSM 15700</strain>
    </source>
</reference>
<dbReference type="GO" id="GO:0003824">
    <property type="term" value="F:catalytic activity"/>
    <property type="evidence" value="ECO:0007669"/>
    <property type="project" value="InterPro"/>
</dbReference>
<keyword evidence="2" id="KW-0274">FAD</keyword>